<evidence type="ECO:0000256" key="14">
    <source>
        <dbReference type="RuleBase" id="RU000461"/>
    </source>
</evidence>
<organism evidence="16 17">
    <name type="scientific">Coniophora puteana (strain RWD-64-598)</name>
    <name type="common">Brown rot fungus</name>
    <dbReference type="NCBI Taxonomy" id="741705"/>
    <lineage>
        <taxon>Eukaryota</taxon>
        <taxon>Fungi</taxon>
        <taxon>Dikarya</taxon>
        <taxon>Basidiomycota</taxon>
        <taxon>Agaricomycotina</taxon>
        <taxon>Agaricomycetes</taxon>
        <taxon>Agaricomycetidae</taxon>
        <taxon>Boletales</taxon>
        <taxon>Coniophorineae</taxon>
        <taxon>Coniophoraceae</taxon>
        <taxon>Coniophora</taxon>
    </lineage>
</organism>
<evidence type="ECO:0000256" key="7">
    <source>
        <dbReference type="ARBA" id="ARBA00022723"/>
    </source>
</evidence>
<keyword evidence="11 14" id="KW-0503">Monooxygenase</keyword>
<comment type="subcellular location">
    <subcellularLocation>
        <location evidence="2">Membrane</location>
    </subcellularLocation>
</comment>
<keyword evidence="7 13" id="KW-0479">Metal-binding</keyword>
<evidence type="ECO:0000256" key="5">
    <source>
        <dbReference type="ARBA" id="ARBA00022617"/>
    </source>
</evidence>
<evidence type="ECO:0000256" key="8">
    <source>
        <dbReference type="ARBA" id="ARBA00022989"/>
    </source>
</evidence>
<proteinExistence type="inferred from homology"/>
<dbReference type="EMBL" id="JH711585">
    <property type="protein sequence ID" value="EIW76812.1"/>
    <property type="molecule type" value="Genomic_DNA"/>
</dbReference>
<dbReference type="GO" id="GO:0016705">
    <property type="term" value="F:oxidoreductase activity, acting on paired donors, with incorporation or reduction of molecular oxygen"/>
    <property type="evidence" value="ECO:0007669"/>
    <property type="project" value="InterPro"/>
</dbReference>
<dbReference type="InterPro" id="IPR036396">
    <property type="entry name" value="Cyt_P450_sf"/>
</dbReference>
<keyword evidence="10 13" id="KW-0408">Iron</keyword>
<protein>
    <submittedName>
        <fullName evidence="16">Cytochrome P450</fullName>
    </submittedName>
</protein>
<dbReference type="PRINTS" id="PR00385">
    <property type="entry name" value="P450"/>
</dbReference>
<dbReference type="RefSeq" id="XP_007773141.1">
    <property type="nucleotide sequence ID" value="XM_007774951.1"/>
</dbReference>
<evidence type="ECO:0000256" key="2">
    <source>
        <dbReference type="ARBA" id="ARBA00004370"/>
    </source>
</evidence>
<keyword evidence="5 13" id="KW-0349">Heme</keyword>
<dbReference type="Gene3D" id="1.10.630.10">
    <property type="entry name" value="Cytochrome P450"/>
    <property type="match status" value="1"/>
</dbReference>
<feature type="signal peptide" evidence="15">
    <location>
        <begin position="1"/>
        <end position="22"/>
    </location>
</feature>
<comment type="similarity">
    <text evidence="4 14">Belongs to the cytochrome P450 family.</text>
</comment>
<accession>A0A5M3MC42</accession>
<evidence type="ECO:0000256" key="9">
    <source>
        <dbReference type="ARBA" id="ARBA00023002"/>
    </source>
</evidence>
<evidence type="ECO:0000256" key="6">
    <source>
        <dbReference type="ARBA" id="ARBA00022692"/>
    </source>
</evidence>
<feature type="binding site" description="axial binding residue" evidence="13">
    <location>
        <position position="456"/>
    </location>
    <ligand>
        <name>heme</name>
        <dbReference type="ChEBI" id="CHEBI:30413"/>
    </ligand>
    <ligandPart>
        <name>Fe</name>
        <dbReference type="ChEBI" id="CHEBI:18248"/>
    </ligandPart>
</feature>
<comment type="cofactor">
    <cofactor evidence="1 13">
        <name>heme</name>
        <dbReference type="ChEBI" id="CHEBI:30413"/>
    </cofactor>
</comment>
<evidence type="ECO:0000256" key="15">
    <source>
        <dbReference type="SAM" id="SignalP"/>
    </source>
</evidence>
<evidence type="ECO:0000313" key="16">
    <source>
        <dbReference type="EMBL" id="EIW76812.1"/>
    </source>
</evidence>
<dbReference type="InterPro" id="IPR002401">
    <property type="entry name" value="Cyt_P450_E_grp-I"/>
</dbReference>
<evidence type="ECO:0000313" key="17">
    <source>
        <dbReference type="Proteomes" id="UP000053558"/>
    </source>
</evidence>
<reference evidence="17" key="1">
    <citation type="journal article" date="2012" name="Science">
        <title>The Paleozoic origin of enzymatic lignin decomposition reconstructed from 31 fungal genomes.</title>
        <authorList>
            <person name="Floudas D."/>
            <person name="Binder M."/>
            <person name="Riley R."/>
            <person name="Barry K."/>
            <person name="Blanchette R.A."/>
            <person name="Henrissat B."/>
            <person name="Martinez A.T."/>
            <person name="Otillar R."/>
            <person name="Spatafora J.W."/>
            <person name="Yadav J.S."/>
            <person name="Aerts A."/>
            <person name="Benoit I."/>
            <person name="Boyd A."/>
            <person name="Carlson A."/>
            <person name="Copeland A."/>
            <person name="Coutinho P.M."/>
            <person name="de Vries R.P."/>
            <person name="Ferreira P."/>
            <person name="Findley K."/>
            <person name="Foster B."/>
            <person name="Gaskell J."/>
            <person name="Glotzer D."/>
            <person name="Gorecki P."/>
            <person name="Heitman J."/>
            <person name="Hesse C."/>
            <person name="Hori C."/>
            <person name="Igarashi K."/>
            <person name="Jurgens J.A."/>
            <person name="Kallen N."/>
            <person name="Kersten P."/>
            <person name="Kohler A."/>
            <person name="Kuees U."/>
            <person name="Kumar T.K.A."/>
            <person name="Kuo A."/>
            <person name="LaButti K."/>
            <person name="Larrondo L.F."/>
            <person name="Lindquist E."/>
            <person name="Ling A."/>
            <person name="Lombard V."/>
            <person name="Lucas S."/>
            <person name="Lundell T."/>
            <person name="Martin R."/>
            <person name="McLaughlin D.J."/>
            <person name="Morgenstern I."/>
            <person name="Morin E."/>
            <person name="Murat C."/>
            <person name="Nagy L.G."/>
            <person name="Nolan M."/>
            <person name="Ohm R.A."/>
            <person name="Patyshakuliyeva A."/>
            <person name="Rokas A."/>
            <person name="Ruiz-Duenas F.J."/>
            <person name="Sabat G."/>
            <person name="Salamov A."/>
            <person name="Samejima M."/>
            <person name="Schmutz J."/>
            <person name="Slot J.C."/>
            <person name="St John F."/>
            <person name="Stenlid J."/>
            <person name="Sun H."/>
            <person name="Sun S."/>
            <person name="Syed K."/>
            <person name="Tsang A."/>
            <person name="Wiebenga A."/>
            <person name="Young D."/>
            <person name="Pisabarro A."/>
            <person name="Eastwood D.C."/>
            <person name="Martin F."/>
            <person name="Cullen D."/>
            <person name="Grigoriev I.V."/>
            <person name="Hibbett D.S."/>
        </authorList>
    </citation>
    <scope>NUCLEOTIDE SEQUENCE [LARGE SCALE GENOMIC DNA]</scope>
    <source>
        <strain evidence="17">RWD-64-598 SS2</strain>
    </source>
</reference>
<evidence type="ECO:0000256" key="10">
    <source>
        <dbReference type="ARBA" id="ARBA00023004"/>
    </source>
</evidence>
<dbReference type="GeneID" id="19206022"/>
<dbReference type="SUPFAM" id="SSF48264">
    <property type="entry name" value="Cytochrome P450"/>
    <property type="match status" value="1"/>
</dbReference>
<evidence type="ECO:0000256" key="1">
    <source>
        <dbReference type="ARBA" id="ARBA00001971"/>
    </source>
</evidence>
<evidence type="ECO:0000256" key="11">
    <source>
        <dbReference type="ARBA" id="ARBA00023033"/>
    </source>
</evidence>
<gene>
    <name evidence="16" type="ORF">CONPUDRAFT_168561</name>
</gene>
<dbReference type="PROSITE" id="PS00086">
    <property type="entry name" value="CYTOCHROME_P450"/>
    <property type="match status" value="1"/>
</dbReference>
<evidence type="ECO:0000256" key="13">
    <source>
        <dbReference type="PIRSR" id="PIRSR602401-1"/>
    </source>
</evidence>
<dbReference type="OMA" id="VIMAHFY"/>
<evidence type="ECO:0000256" key="12">
    <source>
        <dbReference type="ARBA" id="ARBA00023136"/>
    </source>
</evidence>
<dbReference type="InterPro" id="IPR001128">
    <property type="entry name" value="Cyt_P450"/>
</dbReference>
<keyword evidence="9 14" id="KW-0560">Oxidoreductase</keyword>
<dbReference type="GO" id="GO:0004497">
    <property type="term" value="F:monooxygenase activity"/>
    <property type="evidence" value="ECO:0007669"/>
    <property type="project" value="UniProtKB-KW"/>
</dbReference>
<dbReference type="KEGG" id="cput:CONPUDRAFT_168561"/>
<comment type="caution">
    <text evidence="16">The sequence shown here is derived from an EMBL/GenBank/DDBJ whole genome shotgun (WGS) entry which is preliminary data.</text>
</comment>
<dbReference type="InterPro" id="IPR017972">
    <property type="entry name" value="Cyt_P450_CS"/>
</dbReference>
<keyword evidence="17" id="KW-1185">Reference proteome</keyword>
<feature type="chain" id="PRO_5024416480" evidence="15">
    <location>
        <begin position="23"/>
        <end position="522"/>
    </location>
</feature>
<dbReference type="OrthoDB" id="1470350at2759"/>
<sequence>MILQALAATSLLLLWFLHRIFAVPAHLKHLPTVPLWPWVWSYLTAKPDTYRCQRFLIPMMDKYGDGLVLTWVVGQWMVQVLDPKMLHHILMNQGKFIKITPGKETMITELIGTGSVIFASGDDWKRQAPVIKQAFSLPLPIPAFVALAKNAIDVVKNTNTIPREDATHRVRWSDLAQRIALDGLGLGLYGHNFDAVRKRSSFAEDYKKLIPAMSSPPYVLFPQLERLVPRPEEHARLDRFVGSLVDLLHSKRDNPGNDIMTFLLNNQELTEVELRDNMATLFLAGHDTTSGAMASFMYFLAKNPKVQQTCRAEVLRVLGTTADPTLATLGPDSLPYLHACIHETLRTNPPGSSTTPRTAQVDVMLDKYLIPAGTPLVSNIHAMQHSARVWEEPEVFRPERFLTADGGAEDHNAQAKGQAFATAALGENDAKAREDVATVLKLKERWMPFSVGPRKCPARNFALYEMRTVTAMFLREFEWTLPEGSIHEDEIQNSFFAFSLSLPHDLDITFRPLRQEDDGVTA</sequence>
<dbReference type="AlphaFoldDB" id="A0A5M3MC42"/>
<dbReference type="GO" id="GO:0016020">
    <property type="term" value="C:membrane"/>
    <property type="evidence" value="ECO:0007669"/>
    <property type="project" value="UniProtKB-SubCell"/>
</dbReference>
<keyword evidence="6" id="KW-0812">Transmembrane</keyword>
<keyword evidence="8" id="KW-1133">Transmembrane helix</keyword>
<comment type="pathway">
    <text evidence="3">Secondary metabolite biosynthesis; terpenoid biosynthesis.</text>
</comment>
<dbReference type="Pfam" id="PF00067">
    <property type="entry name" value="p450"/>
    <property type="match status" value="1"/>
</dbReference>
<evidence type="ECO:0000256" key="3">
    <source>
        <dbReference type="ARBA" id="ARBA00004721"/>
    </source>
</evidence>
<dbReference type="PRINTS" id="PR00463">
    <property type="entry name" value="EP450I"/>
</dbReference>
<keyword evidence="15" id="KW-0732">Signal</keyword>
<keyword evidence="12" id="KW-0472">Membrane</keyword>
<name>A0A5M3MC42_CONPW</name>
<dbReference type="GO" id="GO:0020037">
    <property type="term" value="F:heme binding"/>
    <property type="evidence" value="ECO:0007669"/>
    <property type="project" value="InterPro"/>
</dbReference>
<dbReference type="PANTHER" id="PTHR24305">
    <property type="entry name" value="CYTOCHROME P450"/>
    <property type="match status" value="1"/>
</dbReference>
<dbReference type="InterPro" id="IPR050121">
    <property type="entry name" value="Cytochrome_P450_monoxygenase"/>
</dbReference>
<dbReference type="PANTHER" id="PTHR24305:SF166">
    <property type="entry name" value="CYTOCHROME P450 12A4, MITOCHONDRIAL-RELATED"/>
    <property type="match status" value="1"/>
</dbReference>
<evidence type="ECO:0000256" key="4">
    <source>
        <dbReference type="ARBA" id="ARBA00010617"/>
    </source>
</evidence>
<dbReference type="Proteomes" id="UP000053558">
    <property type="component" value="Unassembled WGS sequence"/>
</dbReference>
<dbReference type="GO" id="GO:0005506">
    <property type="term" value="F:iron ion binding"/>
    <property type="evidence" value="ECO:0007669"/>
    <property type="project" value="InterPro"/>
</dbReference>